<comment type="caution">
    <text evidence="1">The sequence shown here is derived from an EMBL/GenBank/DDBJ whole genome shotgun (WGS) entry which is preliminary data.</text>
</comment>
<accession>A0ACC1NPQ7</accession>
<evidence type="ECO:0000313" key="1">
    <source>
        <dbReference type="EMBL" id="KAJ2980343.1"/>
    </source>
</evidence>
<reference evidence="1" key="1">
    <citation type="submission" date="2022-10" db="EMBL/GenBank/DDBJ databases">
        <title>Genome Sequence of Xylaria curta.</title>
        <authorList>
            <person name="Buettner E."/>
        </authorList>
    </citation>
    <scope>NUCLEOTIDE SEQUENCE</scope>
    <source>
        <strain evidence="1">Babe10</strain>
    </source>
</reference>
<dbReference type="Proteomes" id="UP001143856">
    <property type="component" value="Unassembled WGS sequence"/>
</dbReference>
<proteinExistence type="predicted"/>
<protein>
    <submittedName>
        <fullName evidence="1">Uncharacterized protein</fullName>
    </submittedName>
</protein>
<name>A0ACC1NPQ7_9PEZI</name>
<gene>
    <name evidence="1" type="ORF">NUW58_g6967</name>
</gene>
<evidence type="ECO:0000313" key="2">
    <source>
        <dbReference type="Proteomes" id="UP001143856"/>
    </source>
</evidence>
<dbReference type="EMBL" id="JAPDGR010001695">
    <property type="protein sequence ID" value="KAJ2980343.1"/>
    <property type="molecule type" value="Genomic_DNA"/>
</dbReference>
<keyword evidence="2" id="KW-1185">Reference proteome</keyword>
<organism evidence="1 2">
    <name type="scientific">Xylaria curta</name>
    <dbReference type="NCBI Taxonomy" id="42375"/>
    <lineage>
        <taxon>Eukaryota</taxon>
        <taxon>Fungi</taxon>
        <taxon>Dikarya</taxon>
        <taxon>Ascomycota</taxon>
        <taxon>Pezizomycotina</taxon>
        <taxon>Sordariomycetes</taxon>
        <taxon>Xylariomycetidae</taxon>
        <taxon>Xylariales</taxon>
        <taxon>Xylariaceae</taxon>
        <taxon>Xylaria</taxon>
    </lineage>
</organism>
<sequence>MGPGEVRAEKRKRKRQDSRLRLSWPKENDDRRAIVGKPPPNDATRPMRQCTFRPRFVHISTPDVEMHRRLIGTETTTTLPGLSIPSSWNPQKLQVGDEDLLQYFQHVAARALTTFGYDPTHLGGVLLRISFSNDTPSAKAVLRSLLAFSSLHRHGLQSQAGELKISALRALSTNESTDFDAAKAVCHVAAGMLLYSFEVQQSSCTSGDWIPYMCGVEKVVRTGQLNTLHSDEDVIAPLLDWAYYNHVIGRFSLRHWDNPGKGIRLLPALPTIAPEVSLASPSTVAILRLLSEAYGSGFENTACDKALGDQKECLKILDWRLRSVSTSGAVDEAFRRQQHIKKAFSLLSQLSSCERQFPVFILGCEARADEQRTIVLDLISRTEENSASRSFNHVKLLLEAIWAQDDLADAQIGELDYWNKLTSTVSRCSIPPCLA</sequence>